<dbReference type="SUPFAM" id="SSF88659">
    <property type="entry name" value="Sigma3 and sigma4 domains of RNA polymerase sigma factors"/>
    <property type="match status" value="1"/>
</dbReference>
<evidence type="ECO:0000256" key="3">
    <source>
        <dbReference type="ARBA" id="ARBA00023082"/>
    </source>
</evidence>
<dbReference type="InterPro" id="IPR036388">
    <property type="entry name" value="WH-like_DNA-bd_sf"/>
</dbReference>
<dbReference type="InterPro" id="IPR007627">
    <property type="entry name" value="RNA_pol_sigma70_r2"/>
</dbReference>
<dbReference type="GO" id="GO:0003677">
    <property type="term" value="F:DNA binding"/>
    <property type="evidence" value="ECO:0007669"/>
    <property type="project" value="UniProtKB-KW"/>
</dbReference>
<dbReference type="InterPro" id="IPR013325">
    <property type="entry name" value="RNA_pol_sigma_r2"/>
</dbReference>
<keyword evidence="10" id="KW-1185">Reference proteome</keyword>
<evidence type="ECO:0000313" key="9">
    <source>
        <dbReference type="EMBL" id="KAD4007239.1"/>
    </source>
</evidence>
<dbReference type="OrthoDB" id="5243766at2"/>
<dbReference type="Proteomes" id="UP000326852">
    <property type="component" value="Unassembled WGS sequence"/>
</dbReference>
<keyword evidence="3" id="KW-0731">Sigma factor</keyword>
<dbReference type="Gene3D" id="1.10.1740.10">
    <property type="match status" value="1"/>
</dbReference>
<dbReference type="Gene3D" id="1.10.10.10">
    <property type="entry name" value="Winged helix-like DNA-binding domain superfamily/Winged helix DNA-binding domain"/>
    <property type="match status" value="1"/>
</dbReference>
<evidence type="ECO:0000259" key="8">
    <source>
        <dbReference type="Pfam" id="PF04545"/>
    </source>
</evidence>
<dbReference type="GO" id="GO:0006352">
    <property type="term" value="P:DNA-templated transcription initiation"/>
    <property type="evidence" value="ECO:0007669"/>
    <property type="project" value="InterPro"/>
</dbReference>
<dbReference type="PANTHER" id="PTHR43133">
    <property type="entry name" value="RNA POLYMERASE ECF-TYPE SIGMA FACTO"/>
    <property type="match status" value="1"/>
</dbReference>
<feature type="region of interest" description="Disordered" evidence="6">
    <location>
        <begin position="96"/>
        <end position="121"/>
    </location>
</feature>
<protein>
    <submittedName>
        <fullName evidence="9">Sigma-70 family RNA polymerase sigma factor</fullName>
    </submittedName>
</protein>
<name>A0A5N6MT91_9MICC</name>
<keyword evidence="2" id="KW-0805">Transcription regulation</keyword>
<evidence type="ECO:0000256" key="6">
    <source>
        <dbReference type="SAM" id="MobiDB-lite"/>
    </source>
</evidence>
<keyword evidence="5" id="KW-0804">Transcription</keyword>
<evidence type="ECO:0000256" key="1">
    <source>
        <dbReference type="ARBA" id="ARBA00010641"/>
    </source>
</evidence>
<comment type="caution">
    <text evidence="9">The sequence shown here is derived from an EMBL/GenBank/DDBJ whole genome shotgun (WGS) entry which is preliminary data.</text>
</comment>
<accession>A0A5N6MT91</accession>
<evidence type="ECO:0000313" key="10">
    <source>
        <dbReference type="Proteomes" id="UP000326852"/>
    </source>
</evidence>
<dbReference type="GO" id="GO:0016987">
    <property type="term" value="F:sigma factor activity"/>
    <property type="evidence" value="ECO:0007669"/>
    <property type="project" value="UniProtKB-KW"/>
</dbReference>
<dbReference type="RefSeq" id="WP_146364542.1">
    <property type="nucleotide sequence ID" value="NZ_VOAL01000008.1"/>
</dbReference>
<evidence type="ECO:0000256" key="4">
    <source>
        <dbReference type="ARBA" id="ARBA00023125"/>
    </source>
</evidence>
<proteinExistence type="inferred from homology"/>
<reference evidence="9 10" key="1">
    <citation type="submission" date="2019-08" db="EMBL/GenBank/DDBJ databases">
        <title>Arthrobacter sp. nov., isolated from plateau pika and Tibetan wild ass.</title>
        <authorList>
            <person name="Ge Y."/>
        </authorList>
    </citation>
    <scope>NUCLEOTIDE SEQUENCE [LARGE SCALE GENOMIC DNA]</scope>
    <source>
        <strain evidence="9 10">785</strain>
    </source>
</reference>
<dbReference type="AlphaFoldDB" id="A0A5N6MT91"/>
<dbReference type="SUPFAM" id="SSF88946">
    <property type="entry name" value="Sigma2 domain of RNA polymerase sigma factors"/>
    <property type="match status" value="1"/>
</dbReference>
<dbReference type="Pfam" id="PF04545">
    <property type="entry name" value="Sigma70_r4"/>
    <property type="match status" value="1"/>
</dbReference>
<gene>
    <name evidence="9" type="ORF">GD627_06615</name>
</gene>
<dbReference type="InterPro" id="IPR014284">
    <property type="entry name" value="RNA_pol_sigma-70_dom"/>
</dbReference>
<evidence type="ECO:0000256" key="2">
    <source>
        <dbReference type="ARBA" id="ARBA00023015"/>
    </source>
</evidence>
<dbReference type="PANTHER" id="PTHR43133:SF62">
    <property type="entry name" value="RNA POLYMERASE SIGMA FACTOR SIGZ"/>
    <property type="match status" value="1"/>
</dbReference>
<feature type="domain" description="RNA polymerase sigma-70 region 4" evidence="8">
    <location>
        <begin position="131"/>
        <end position="179"/>
    </location>
</feature>
<sequence length="190" mass="20451">MPTGASDRDAAMDAAFAAGDETALAEAYRLFSPLIRALALRRLQDPGAADDAVQEVFIRAWKYRDSYAPDRSTLAAWLVGIGRNVAAGMATARVRSSETLMEPPEPGRHSGPATGPDPDGVADRVVLDAELARLGEPQGSILRLAFHEDLTHQQISETLKLPLGTVKSHIRRSLVQLRQRLEVSDAASAT</sequence>
<dbReference type="InterPro" id="IPR039425">
    <property type="entry name" value="RNA_pol_sigma-70-like"/>
</dbReference>
<dbReference type="InterPro" id="IPR007630">
    <property type="entry name" value="RNA_pol_sigma70_r4"/>
</dbReference>
<dbReference type="EMBL" id="VTFX01000002">
    <property type="protein sequence ID" value="KAD4007239.1"/>
    <property type="molecule type" value="Genomic_DNA"/>
</dbReference>
<comment type="similarity">
    <text evidence="1">Belongs to the sigma-70 factor family. ECF subfamily.</text>
</comment>
<keyword evidence="4" id="KW-0238">DNA-binding</keyword>
<evidence type="ECO:0000256" key="5">
    <source>
        <dbReference type="ARBA" id="ARBA00023163"/>
    </source>
</evidence>
<dbReference type="Pfam" id="PF04542">
    <property type="entry name" value="Sigma70_r2"/>
    <property type="match status" value="1"/>
</dbReference>
<feature type="domain" description="RNA polymerase sigma-70 region 2" evidence="7">
    <location>
        <begin position="28"/>
        <end position="86"/>
    </location>
</feature>
<organism evidence="9 10">
    <name type="scientific">Arthrobacter yangruifuii</name>
    <dbReference type="NCBI Taxonomy" id="2606616"/>
    <lineage>
        <taxon>Bacteria</taxon>
        <taxon>Bacillati</taxon>
        <taxon>Actinomycetota</taxon>
        <taxon>Actinomycetes</taxon>
        <taxon>Micrococcales</taxon>
        <taxon>Micrococcaceae</taxon>
        <taxon>Arthrobacter</taxon>
    </lineage>
</organism>
<evidence type="ECO:0000259" key="7">
    <source>
        <dbReference type="Pfam" id="PF04542"/>
    </source>
</evidence>
<dbReference type="InterPro" id="IPR013324">
    <property type="entry name" value="RNA_pol_sigma_r3/r4-like"/>
</dbReference>
<dbReference type="NCBIfam" id="TIGR02937">
    <property type="entry name" value="sigma70-ECF"/>
    <property type="match status" value="1"/>
</dbReference>